<dbReference type="NCBIfam" id="TIGR02817">
    <property type="entry name" value="adh_fam_1"/>
    <property type="match status" value="1"/>
</dbReference>
<dbReference type="InterPro" id="IPR014182">
    <property type="entry name" value="ADH_Zn_typ-1"/>
</dbReference>
<comment type="similarity">
    <text evidence="2">Belongs to the zinc-containing alcohol dehydrogenase family. Quinone oxidoreductase subfamily.</text>
</comment>
<dbReference type="Pfam" id="PF13602">
    <property type="entry name" value="ADH_zinc_N_2"/>
    <property type="match status" value="1"/>
</dbReference>
<dbReference type="PANTHER" id="PTHR44154:SF1">
    <property type="entry name" value="QUINONE OXIDOREDUCTASE"/>
    <property type="match status" value="1"/>
</dbReference>
<reference evidence="4" key="1">
    <citation type="submission" date="2014-05" db="EMBL/GenBank/DDBJ databases">
        <authorList>
            <person name="Jahns A.C."/>
            <person name="Eilers H."/>
            <person name="Alexeyev O.A."/>
        </authorList>
    </citation>
    <scope>NUCLEOTIDE SEQUENCE [LARGE SCALE GENOMIC DNA]</scope>
    <source>
        <strain evidence="4">DSM 20700</strain>
    </source>
</reference>
<dbReference type="Pfam" id="PF08240">
    <property type="entry name" value="ADH_N"/>
    <property type="match status" value="1"/>
</dbReference>
<evidence type="ECO:0000256" key="1">
    <source>
        <dbReference type="ARBA" id="ARBA00022857"/>
    </source>
</evidence>
<feature type="domain" description="Enoyl reductase (ER)" evidence="3">
    <location>
        <begin position="19"/>
        <end position="330"/>
    </location>
</feature>
<dbReference type="CDD" id="cd08252">
    <property type="entry name" value="AL_MDR"/>
    <property type="match status" value="1"/>
</dbReference>
<evidence type="ECO:0000313" key="4">
    <source>
        <dbReference type="EMBL" id="OCT42638.1"/>
    </source>
</evidence>
<dbReference type="SUPFAM" id="SSF51735">
    <property type="entry name" value="NAD(P)-binding Rossmann-fold domains"/>
    <property type="match status" value="1"/>
</dbReference>
<dbReference type="GO" id="GO:0016491">
    <property type="term" value="F:oxidoreductase activity"/>
    <property type="evidence" value="ECO:0007669"/>
    <property type="project" value="UniProtKB-KW"/>
</dbReference>
<protein>
    <recommendedName>
        <fullName evidence="2">Zinc-type alcohol dehydrogenase-like protein</fullName>
    </recommendedName>
</protein>
<accession>A0A9X5LTD4</accession>
<keyword evidence="1" id="KW-0521">NADP</keyword>
<keyword evidence="2" id="KW-0560">Oxidoreductase</keyword>
<evidence type="ECO:0000259" key="3">
    <source>
        <dbReference type="SMART" id="SM00829"/>
    </source>
</evidence>
<dbReference type="InterPro" id="IPR013154">
    <property type="entry name" value="ADH-like_N"/>
</dbReference>
<dbReference type="InterPro" id="IPR036291">
    <property type="entry name" value="NAD(P)-bd_dom_sf"/>
</dbReference>
<keyword evidence="2" id="KW-0479">Metal-binding</keyword>
<proteinExistence type="inferred from homology"/>
<name>A0A9X5LTD4_9ACTN</name>
<dbReference type="PANTHER" id="PTHR44154">
    <property type="entry name" value="QUINONE OXIDOREDUCTASE"/>
    <property type="match status" value="1"/>
</dbReference>
<dbReference type="RefSeq" id="WP_065860960.1">
    <property type="nucleotide sequence ID" value="NZ_JNBU02000048.1"/>
</dbReference>
<dbReference type="Gene3D" id="3.90.180.10">
    <property type="entry name" value="Medium-chain alcohol dehydrogenases, catalytic domain"/>
    <property type="match status" value="1"/>
</dbReference>
<dbReference type="InterPro" id="IPR011032">
    <property type="entry name" value="GroES-like_sf"/>
</dbReference>
<keyword evidence="2" id="KW-0862">Zinc</keyword>
<dbReference type="SUPFAM" id="SSF50129">
    <property type="entry name" value="GroES-like"/>
    <property type="match status" value="1"/>
</dbReference>
<dbReference type="InterPro" id="IPR020843">
    <property type="entry name" value="ER"/>
</dbReference>
<organism evidence="4">
    <name type="scientific">Cutibacterium granulosum DSM 20700</name>
    <dbReference type="NCBI Taxonomy" id="1160719"/>
    <lineage>
        <taxon>Bacteria</taxon>
        <taxon>Bacillati</taxon>
        <taxon>Actinomycetota</taxon>
        <taxon>Actinomycetes</taxon>
        <taxon>Propionibacteriales</taxon>
        <taxon>Propionibacteriaceae</taxon>
        <taxon>Cutibacterium</taxon>
    </lineage>
</organism>
<sequence length="332" mass="35286">MDAMHAVAVTQSLPITDPDVFVDVDLPVPSPGPLDLLVEIEAISLNPIDVKLRRKAGTPDEPLVLGFDAAGVVRAVGERVSDFQVGDSVWFSGQSNRPGCYAQYTLVDSRIAARRPASLSAAEAAAMPLTSITAWEGLHDHLRIGAHDSLLMIGGAGGVGSMVIQLARLATDGDVVATSSREVSRAWCRDMGATAVIDHRNDLAQELHEVGVNGVETVFSAYTVGREAELAQLMRPFGRLVMIDGTDSFDMTAFKPKSLSVTSESMFARPIFGTADVAEQGRILARVADLVDEGRLRTTVAHQLQGLTVDNIVEGTALVESGRMVGKIVVTA</sequence>
<dbReference type="EMBL" id="JNBU01000011">
    <property type="protein sequence ID" value="OCT42638.1"/>
    <property type="molecule type" value="Genomic_DNA"/>
</dbReference>
<dbReference type="AlphaFoldDB" id="A0A9X5LTD4"/>
<evidence type="ECO:0000256" key="2">
    <source>
        <dbReference type="RuleBase" id="RU364000"/>
    </source>
</evidence>
<dbReference type="SMART" id="SM00829">
    <property type="entry name" value="PKS_ER"/>
    <property type="match status" value="1"/>
</dbReference>
<dbReference type="GO" id="GO:0008270">
    <property type="term" value="F:zinc ion binding"/>
    <property type="evidence" value="ECO:0007669"/>
    <property type="project" value="InterPro"/>
</dbReference>
<dbReference type="Gene3D" id="3.40.50.720">
    <property type="entry name" value="NAD(P)-binding Rossmann-like Domain"/>
    <property type="match status" value="1"/>
</dbReference>
<dbReference type="InterPro" id="IPR051603">
    <property type="entry name" value="Zinc-ADH_QOR/CCCR"/>
</dbReference>
<gene>
    <name evidence="4" type="ORF">L860_08735</name>
</gene>
<comment type="caution">
    <text evidence="4">The sequence shown here is derived from an EMBL/GenBank/DDBJ whole genome shotgun (WGS) entry which is preliminary data.</text>
</comment>